<feature type="transmembrane region" description="Helical" evidence="2">
    <location>
        <begin position="45"/>
        <end position="64"/>
    </location>
</feature>
<name>A0A481Z420_9VIRU</name>
<protein>
    <submittedName>
        <fullName evidence="3">Uncharacterized protein</fullName>
    </submittedName>
</protein>
<proteinExistence type="predicted"/>
<feature type="region of interest" description="Disordered" evidence="1">
    <location>
        <begin position="1"/>
        <end position="24"/>
    </location>
</feature>
<accession>A0A481Z420</accession>
<keyword evidence="2" id="KW-0472">Membrane</keyword>
<reference evidence="3" key="1">
    <citation type="journal article" date="2019" name="MBio">
        <title>Virus Genomes from Deep Sea Sediments Expand the Ocean Megavirome and Support Independent Origins of Viral Gigantism.</title>
        <authorList>
            <person name="Backstrom D."/>
            <person name="Yutin N."/>
            <person name="Jorgensen S.L."/>
            <person name="Dharamshi J."/>
            <person name="Homa F."/>
            <person name="Zaremba-Niedwiedzka K."/>
            <person name="Spang A."/>
            <person name="Wolf Y.I."/>
            <person name="Koonin E.V."/>
            <person name="Ettema T.J."/>
        </authorList>
    </citation>
    <scope>NUCLEOTIDE SEQUENCE</scope>
</reference>
<dbReference type="EMBL" id="MK500477">
    <property type="protein sequence ID" value="QBK90336.1"/>
    <property type="molecule type" value="Genomic_DNA"/>
</dbReference>
<keyword evidence="2" id="KW-1133">Transmembrane helix</keyword>
<evidence type="ECO:0000256" key="2">
    <source>
        <dbReference type="SAM" id="Phobius"/>
    </source>
</evidence>
<sequence>MIKKMSSRQNVTRSASEDKSRNWANNVIEKSAGGRIIESEPKLNWTMVICVAILIIIAIIYFAYSSDSKPKTNDAIGGTDGDAVIPAITDPANTVAIVS</sequence>
<evidence type="ECO:0000256" key="1">
    <source>
        <dbReference type="SAM" id="MobiDB-lite"/>
    </source>
</evidence>
<evidence type="ECO:0000313" key="3">
    <source>
        <dbReference type="EMBL" id="QBK90336.1"/>
    </source>
</evidence>
<organism evidence="3">
    <name type="scientific">Pithovirus LCPAC103</name>
    <dbReference type="NCBI Taxonomy" id="2506588"/>
    <lineage>
        <taxon>Viruses</taxon>
        <taxon>Pithoviruses</taxon>
    </lineage>
</organism>
<keyword evidence="2" id="KW-0812">Transmembrane</keyword>
<gene>
    <name evidence="3" type="ORF">LCPAC103_00170</name>
</gene>